<dbReference type="GO" id="GO:0000049">
    <property type="term" value="F:tRNA binding"/>
    <property type="evidence" value="ECO:0007669"/>
    <property type="project" value="UniProtKB-UniRule"/>
</dbReference>
<evidence type="ECO:0000256" key="14">
    <source>
        <dbReference type="HAMAP-Rule" id="MF_01849"/>
    </source>
</evidence>
<dbReference type="InterPro" id="IPR027492">
    <property type="entry name" value="RNA_MTrfase_RlmN"/>
</dbReference>
<keyword evidence="6 14" id="KW-0489">Methyltransferase</keyword>
<accession>A0A1E3GTC6</accession>
<dbReference type="InterPro" id="IPR007197">
    <property type="entry name" value="rSAM"/>
</dbReference>
<feature type="active site" description="Proton acceptor" evidence="14">
    <location>
        <position position="94"/>
    </location>
</feature>
<comment type="catalytic activity">
    <reaction evidence="14">
        <text>adenosine(2503) in 23S rRNA + 2 reduced [2Fe-2S]-[ferredoxin] + 2 S-adenosyl-L-methionine = 2-methyladenosine(2503) in 23S rRNA + 5'-deoxyadenosine + L-methionine + 2 oxidized [2Fe-2S]-[ferredoxin] + S-adenosyl-L-homocysteine</text>
        <dbReference type="Rhea" id="RHEA:42916"/>
        <dbReference type="Rhea" id="RHEA-COMP:10000"/>
        <dbReference type="Rhea" id="RHEA-COMP:10001"/>
        <dbReference type="Rhea" id="RHEA-COMP:10152"/>
        <dbReference type="Rhea" id="RHEA-COMP:10282"/>
        <dbReference type="ChEBI" id="CHEBI:17319"/>
        <dbReference type="ChEBI" id="CHEBI:33737"/>
        <dbReference type="ChEBI" id="CHEBI:33738"/>
        <dbReference type="ChEBI" id="CHEBI:57844"/>
        <dbReference type="ChEBI" id="CHEBI:57856"/>
        <dbReference type="ChEBI" id="CHEBI:59789"/>
        <dbReference type="ChEBI" id="CHEBI:74411"/>
        <dbReference type="ChEBI" id="CHEBI:74497"/>
        <dbReference type="EC" id="2.1.1.192"/>
    </reaction>
</comment>
<dbReference type="Pfam" id="PF21016">
    <property type="entry name" value="RlmN_N"/>
    <property type="match status" value="1"/>
</dbReference>
<dbReference type="SFLD" id="SFLDF00275">
    <property type="entry name" value="adenosine_C2_methyltransferase"/>
    <property type="match status" value="1"/>
</dbReference>
<dbReference type="HAMAP" id="MF_01849">
    <property type="entry name" value="RNA_methyltr_RlmN"/>
    <property type="match status" value="1"/>
</dbReference>
<keyword evidence="17" id="KW-1185">Reference proteome</keyword>
<name>A0A1E3GTC6_9GAMM</name>
<dbReference type="PIRSF" id="PIRSF006004">
    <property type="entry name" value="CHP00048"/>
    <property type="match status" value="1"/>
</dbReference>
<evidence type="ECO:0000256" key="7">
    <source>
        <dbReference type="ARBA" id="ARBA00022679"/>
    </source>
</evidence>
<feature type="binding site" evidence="14">
    <location>
        <position position="121"/>
    </location>
    <ligand>
        <name>[4Fe-4S] cluster</name>
        <dbReference type="ChEBI" id="CHEBI:49883"/>
        <note>4Fe-4S-S-AdoMet</note>
    </ligand>
</feature>
<dbReference type="CDD" id="cd01335">
    <property type="entry name" value="Radical_SAM"/>
    <property type="match status" value="1"/>
</dbReference>
<dbReference type="AlphaFoldDB" id="A0A1E3GTC6"/>
<dbReference type="NCBIfam" id="TIGR00048">
    <property type="entry name" value="rRNA_mod_RlmN"/>
    <property type="match status" value="1"/>
</dbReference>
<keyword evidence="9 14" id="KW-0819">tRNA processing</keyword>
<feature type="binding site" evidence="14">
    <location>
        <position position="199"/>
    </location>
    <ligand>
        <name>S-adenosyl-L-methionine</name>
        <dbReference type="ChEBI" id="CHEBI:59789"/>
    </ligand>
</feature>
<evidence type="ECO:0000313" key="17">
    <source>
        <dbReference type="Proteomes" id="UP000094379"/>
    </source>
</evidence>
<comment type="subcellular location">
    <subcellularLocation>
        <location evidence="1 14">Cytoplasm</location>
    </subcellularLocation>
</comment>
<dbReference type="GO" id="GO:0030488">
    <property type="term" value="P:tRNA methylation"/>
    <property type="evidence" value="ECO:0007669"/>
    <property type="project" value="UniProtKB-UniRule"/>
</dbReference>
<dbReference type="EC" id="2.1.1.192" evidence="14"/>
<dbReference type="Pfam" id="PF04055">
    <property type="entry name" value="Radical_SAM"/>
    <property type="match status" value="1"/>
</dbReference>
<dbReference type="GO" id="GO:0019843">
    <property type="term" value="F:rRNA binding"/>
    <property type="evidence" value="ECO:0007669"/>
    <property type="project" value="UniProtKB-UniRule"/>
</dbReference>
<feature type="binding site" evidence="14">
    <location>
        <position position="118"/>
    </location>
    <ligand>
        <name>[4Fe-4S] cluster</name>
        <dbReference type="ChEBI" id="CHEBI:49883"/>
        <note>4Fe-4S-S-AdoMet</note>
    </ligand>
</feature>
<evidence type="ECO:0000259" key="15">
    <source>
        <dbReference type="PROSITE" id="PS51918"/>
    </source>
</evidence>
<dbReference type="GO" id="GO:0070475">
    <property type="term" value="P:rRNA base methylation"/>
    <property type="evidence" value="ECO:0007669"/>
    <property type="project" value="UniProtKB-UniRule"/>
</dbReference>
<keyword evidence="7 14" id="KW-0808">Transferase</keyword>
<feature type="binding site" evidence="14">
    <location>
        <position position="299"/>
    </location>
    <ligand>
        <name>S-adenosyl-L-methionine</name>
        <dbReference type="ChEBI" id="CHEBI:59789"/>
    </ligand>
</feature>
<dbReference type="Proteomes" id="UP000094379">
    <property type="component" value="Unassembled WGS sequence"/>
</dbReference>
<keyword evidence="3 14" id="KW-0004">4Fe-4S</keyword>
<evidence type="ECO:0000256" key="3">
    <source>
        <dbReference type="ARBA" id="ARBA00022485"/>
    </source>
</evidence>
<evidence type="ECO:0000256" key="2">
    <source>
        <dbReference type="ARBA" id="ARBA00007544"/>
    </source>
</evidence>
<dbReference type="RefSeq" id="WP_069295604.1">
    <property type="nucleotide sequence ID" value="NZ_MCRI01000008.1"/>
</dbReference>
<comment type="cofactor">
    <cofactor evidence="14">
        <name>[4Fe-4S] cluster</name>
        <dbReference type="ChEBI" id="CHEBI:49883"/>
    </cofactor>
    <text evidence="14">Binds 1 [4Fe-4S] cluster. The cluster is coordinated with 3 cysteines and an exchangeable S-adenosyl-L-methionine.</text>
</comment>
<evidence type="ECO:0000256" key="1">
    <source>
        <dbReference type="ARBA" id="ARBA00004496"/>
    </source>
</evidence>
<evidence type="ECO:0000256" key="12">
    <source>
        <dbReference type="ARBA" id="ARBA00023014"/>
    </source>
</evidence>
<protein>
    <recommendedName>
        <fullName evidence="14">Dual-specificity RNA methyltransferase RlmN</fullName>
        <ecNumber evidence="14">2.1.1.192</ecNumber>
    </recommendedName>
    <alternativeName>
        <fullName evidence="14">23S rRNA (adenine(2503)-C(2))-methyltransferase</fullName>
    </alternativeName>
    <alternativeName>
        <fullName evidence="14">23S rRNA m2A2503 methyltransferase</fullName>
    </alternativeName>
    <alternativeName>
        <fullName evidence="14">Ribosomal RNA large subunit methyltransferase N</fullName>
    </alternativeName>
    <alternativeName>
        <fullName evidence="14">tRNA (adenine(37)-C(2))-methyltransferase</fullName>
    </alternativeName>
    <alternativeName>
        <fullName evidence="14">tRNA m2A37 methyltransferase</fullName>
    </alternativeName>
</protein>
<feature type="binding site" evidence="14">
    <location>
        <begin position="221"/>
        <end position="223"/>
    </location>
    <ligand>
        <name>S-adenosyl-L-methionine</name>
        <dbReference type="ChEBI" id="CHEBI:59789"/>
    </ligand>
</feature>
<evidence type="ECO:0000256" key="5">
    <source>
        <dbReference type="ARBA" id="ARBA00022552"/>
    </source>
</evidence>
<evidence type="ECO:0000256" key="13">
    <source>
        <dbReference type="ARBA" id="ARBA00023157"/>
    </source>
</evidence>
<organism evidence="16 17">
    <name type="scientific">Methylophaga muralis</name>
    <dbReference type="NCBI Taxonomy" id="291169"/>
    <lineage>
        <taxon>Bacteria</taxon>
        <taxon>Pseudomonadati</taxon>
        <taxon>Pseudomonadota</taxon>
        <taxon>Gammaproteobacteria</taxon>
        <taxon>Thiotrichales</taxon>
        <taxon>Piscirickettsiaceae</taxon>
        <taxon>Methylophaga</taxon>
    </lineage>
</organism>
<dbReference type="GO" id="GO:0070040">
    <property type="term" value="F:rRNA (adenine(2503)-C2-)-methyltransferase activity"/>
    <property type="evidence" value="ECO:0007669"/>
    <property type="project" value="UniProtKB-UniRule"/>
</dbReference>
<dbReference type="EMBL" id="MCRI01000008">
    <property type="protein sequence ID" value="ODN67185.1"/>
    <property type="molecule type" value="Genomic_DNA"/>
</dbReference>
<proteinExistence type="inferred from homology"/>
<dbReference type="Gene3D" id="1.10.150.530">
    <property type="match status" value="1"/>
</dbReference>
<evidence type="ECO:0000256" key="9">
    <source>
        <dbReference type="ARBA" id="ARBA00022694"/>
    </source>
</evidence>
<dbReference type="GO" id="GO:0051539">
    <property type="term" value="F:4 iron, 4 sulfur cluster binding"/>
    <property type="evidence" value="ECO:0007669"/>
    <property type="project" value="UniProtKB-UniRule"/>
</dbReference>
<keyword evidence="4 14" id="KW-0963">Cytoplasm</keyword>
<keyword evidence="11 14" id="KW-0408">Iron</keyword>
<comment type="similarity">
    <text evidence="2 14">Belongs to the radical SAM superfamily. RlmN family.</text>
</comment>
<evidence type="ECO:0000313" key="16">
    <source>
        <dbReference type="EMBL" id="ODN67185.1"/>
    </source>
</evidence>
<evidence type="ECO:0000256" key="8">
    <source>
        <dbReference type="ARBA" id="ARBA00022691"/>
    </source>
</evidence>
<comment type="caution">
    <text evidence="16">The sequence shown here is derived from an EMBL/GenBank/DDBJ whole genome shotgun (WGS) entry which is preliminary data.</text>
</comment>
<dbReference type="InterPro" id="IPR040072">
    <property type="entry name" value="Methyltransferase_A"/>
</dbReference>
<dbReference type="PANTHER" id="PTHR30544:SF5">
    <property type="entry name" value="RADICAL SAM CORE DOMAIN-CONTAINING PROTEIN"/>
    <property type="match status" value="1"/>
</dbReference>
<evidence type="ECO:0000256" key="10">
    <source>
        <dbReference type="ARBA" id="ARBA00022723"/>
    </source>
</evidence>
<dbReference type="GO" id="GO:0046872">
    <property type="term" value="F:metal ion binding"/>
    <property type="evidence" value="ECO:0007669"/>
    <property type="project" value="UniProtKB-KW"/>
</dbReference>
<dbReference type="STRING" id="291169.A9E74_01086"/>
<dbReference type="SUPFAM" id="SSF102114">
    <property type="entry name" value="Radical SAM enzymes"/>
    <property type="match status" value="1"/>
</dbReference>
<reference evidence="16 17" key="1">
    <citation type="submission" date="2016-07" db="EMBL/GenBank/DDBJ databases">
        <title>Draft Genome Sequence of Methylophaga muralis Bur 1.</title>
        <authorList>
            <person name="Vasilenko O.V."/>
            <person name="Doronina N.V."/>
            <person name="Shmareva M.N."/>
            <person name="Tarlachkov S.V."/>
            <person name="Mustakhimov I."/>
            <person name="Trotsenko Y.A."/>
        </authorList>
    </citation>
    <scope>NUCLEOTIDE SEQUENCE [LARGE SCALE GENOMIC DNA]</scope>
    <source>
        <strain evidence="16 17">Bur 1</strain>
    </source>
</reference>
<keyword evidence="12 14" id="KW-0411">Iron-sulfur</keyword>
<keyword evidence="13 14" id="KW-1015">Disulfide bond</keyword>
<comment type="caution">
    <text evidence="14">Lacks conserved residue(s) required for the propagation of feature annotation.</text>
</comment>
<feature type="active site" description="S-methylcysteine intermediate" evidence="14">
    <location>
        <position position="342"/>
    </location>
</feature>
<dbReference type="FunFam" id="3.20.20.70:FF:000008">
    <property type="entry name" value="Dual-specificity RNA methyltransferase RlmN"/>
    <property type="match status" value="1"/>
</dbReference>
<dbReference type="InterPro" id="IPR048641">
    <property type="entry name" value="RlmN_N"/>
</dbReference>
<feature type="domain" description="Radical SAM core" evidence="15">
    <location>
        <begin position="100"/>
        <end position="337"/>
    </location>
</feature>
<feature type="binding site" evidence="14">
    <location>
        <begin position="167"/>
        <end position="168"/>
    </location>
    <ligand>
        <name>S-adenosyl-L-methionine</name>
        <dbReference type="ChEBI" id="CHEBI:59789"/>
    </ligand>
</feature>
<dbReference type="GO" id="GO:0005737">
    <property type="term" value="C:cytoplasm"/>
    <property type="evidence" value="ECO:0007669"/>
    <property type="project" value="UniProtKB-SubCell"/>
</dbReference>
<dbReference type="FunFam" id="1.10.150.530:FF:000003">
    <property type="entry name" value="Dual-specificity RNA methyltransferase RlmN"/>
    <property type="match status" value="1"/>
</dbReference>
<evidence type="ECO:0000256" key="11">
    <source>
        <dbReference type="ARBA" id="ARBA00023004"/>
    </source>
</evidence>
<gene>
    <name evidence="14 16" type="primary">rlmN</name>
    <name evidence="16" type="ORF">A9E74_01086</name>
</gene>
<dbReference type="InterPro" id="IPR058240">
    <property type="entry name" value="rSAM_sf"/>
</dbReference>
<dbReference type="GO" id="GO:0002935">
    <property type="term" value="F:tRNA (adenine(37)-C2)-methyltransferase activity"/>
    <property type="evidence" value="ECO:0007669"/>
    <property type="project" value="UniProtKB-UniRule"/>
</dbReference>
<dbReference type="SFLD" id="SFLDG01062">
    <property type="entry name" value="methyltransferase_(Class_A)"/>
    <property type="match status" value="1"/>
</dbReference>
<dbReference type="InterPro" id="IPR013785">
    <property type="entry name" value="Aldolase_TIM"/>
</dbReference>
<dbReference type="PROSITE" id="PS51918">
    <property type="entry name" value="RADICAL_SAM"/>
    <property type="match status" value="1"/>
</dbReference>
<keyword evidence="8 14" id="KW-0949">S-adenosyl-L-methionine</keyword>
<comment type="function">
    <text evidence="14">Specifically methylates position 2 of adenine 2503 in 23S rRNA and position 2 of adenine 37 in tRNAs. m2A2503 modification seems to play a crucial role in the proofreading step occurring at the peptidyl transferase center and thus would serve to optimize ribosomal fidelity.</text>
</comment>
<dbReference type="PANTHER" id="PTHR30544">
    <property type="entry name" value="23S RRNA METHYLTRANSFERASE"/>
    <property type="match status" value="1"/>
</dbReference>
<dbReference type="PATRIC" id="fig|291169.3.peg.1092"/>
<sequence length="368" mass="41238">MANTLTNLLGLDLKGLEGFFVEIGEKPFRARQLLQWIHQYRVTDFEEMSNLSKSLREKLSQIAEIRVPELLQEHISTDGTRKWIIKMDGDNAIETVFIPENGRGTLCVSSQVGCALTCTFCSTGQQGFNRNLSAAEIIAQLWIANEALGKDPKGNRMVTNVVMMGMGEPLTNYNNVITAMNLMRDDLAYGISWRRLTLSTSGVVPMIDRLKEDCHVSLAISLHAANDKLRSEIIPLNDKYPIAELLAACKRYVTGEQLRRHITVEYVMLAGINDSEQDARDLIRILKGIPNKINLIPFNPFPGTDYLCSSRNVINRFKEQLIAAGLVATVRKTRGDDIVAACGQLAGEVQDKTRRTQKLVEREVVFVR</sequence>
<dbReference type="SFLD" id="SFLDS00029">
    <property type="entry name" value="Radical_SAM"/>
    <property type="match status" value="1"/>
</dbReference>
<comment type="miscellaneous">
    <text evidence="14">Reaction proceeds by a ping-pong mechanism involving intermediate methylation of a conserved cysteine residue.</text>
</comment>
<feature type="binding site" evidence="14">
    <location>
        <position position="114"/>
    </location>
    <ligand>
        <name>[4Fe-4S] cluster</name>
        <dbReference type="ChEBI" id="CHEBI:49883"/>
        <note>4Fe-4S-S-AdoMet</note>
    </ligand>
</feature>
<dbReference type="InterPro" id="IPR004383">
    <property type="entry name" value="rRNA_lsu_MTrfase_RlmN/Cfr"/>
</dbReference>
<keyword evidence="5 14" id="KW-0698">rRNA processing</keyword>
<evidence type="ECO:0000256" key="6">
    <source>
        <dbReference type="ARBA" id="ARBA00022603"/>
    </source>
</evidence>
<comment type="catalytic activity">
    <reaction evidence="14">
        <text>adenosine(37) in tRNA + 2 reduced [2Fe-2S]-[ferredoxin] + 2 S-adenosyl-L-methionine = 2-methyladenosine(37) in tRNA + 5'-deoxyadenosine + L-methionine + 2 oxidized [2Fe-2S]-[ferredoxin] + S-adenosyl-L-homocysteine</text>
        <dbReference type="Rhea" id="RHEA:43332"/>
        <dbReference type="Rhea" id="RHEA-COMP:10000"/>
        <dbReference type="Rhea" id="RHEA-COMP:10001"/>
        <dbReference type="Rhea" id="RHEA-COMP:10162"/>
        <dbReference type="Rhea" id="RHEA-COMP:10485"/>
        <dbReference type="ChEBI" id="CHEBI:17319"/>
        <dbReference type="ChEBI" id="CHEBI:33737"/>
        <dbReference type="ChEBI" id="CHEBI:33738"/>
        <dbReference type="ChEBI" id="CHEBI:57844"/>
        <dbReference type="ChEBI" id="CHEBI:57856"/>
        <dbReference type="ChEBI" id="CHEBI:59789"/>
        <dbReference type="ChEBI" id="CHEBI:74411"/>
        <dbReference type="ChEBI" id="CHEBI:74497"/>
        <dbReference type="EC" id="2.1.1.192"/>
    </reaction>
</comment>
<evidence type="ECO:0000256" key="4">
    <source>
        <dbReference type="ARBA" id="ARBA00022490"/>
    </source>
</evidence>
<keyword evidence="10 14" id="KW-0479">Metal-binding</keyword>
<dbReference type="Gene3D" id="3.20.20.70">
    <property type="entry name" value="Aldolase class I"/>
    <property type="match status" value="1"/>
</dbReference>